<evidence type="ECO:0000259" key="32">
    <source>
        <dbReference type="Pfam" id="PF22597"/>
    </source>
</evidence>
<dbReference type="GO" id="GO:0005886">
    <property type="term" value="C:plasma membrane"/>
    <property type="evidence" value="ECO:0007669"/>
    <property type="project" value="UniProtKB-SubCell"/>
</dbReference>
<dbReference type="Gene3D" id="6.10.140.1060">
    <property type="match status" value="1"/>
</dbReference>
<keyword evidence="14 21" id="KW-0175">Coiled coil</keyword>
<dbReference type="Pfam" id="PF08385">
    <property type="entry name" value="DHC_N1"/>
    <property type="match status" value="1"/>
</dbReference>
<keyword evidence="18" id="KW-0206">Cytoskeleton</keyword>
<dbReference type="Gene3D" id="1.20.140.100">
    <property type="entry name" value="Dynein heavy chain, N-terminal domain 2"/>
    <property type="match status" value="1"/>
</dbReference>
<evidence type="ECO:0000256" key="4">
    <source>
        <dbReference type="ARBA" id="ARBA00008887"/>
    </source>
</evidence>
<dbReference type="InterPro" id="IPR041228">
    <property type="entry name" value="Dynein_C"/>
</dbReference>
<dbReference type="EMBL" id="QEAP01000035">
    <property type="protein sequence ID" value="TPX76815.1"/>
    <property type="molecule type" value="Genomic_DNA"/>
</dbReference>
<organism evidence="33 34">
    <name type="scientific">Chytriomyces confervae</name>
    <dbReference type="NCBI Taxonomy" id="246404"/>
    <lineage>
        <taxon>Eukaryota</taxon>
        <taxon>Fungi</taxon>
        <taxon>Fungi incertae sedis</taxon>
        <taxon>Chytridiomycota</taxon>
        <taxon>Chytridiomycota incertae sedis</taxon>
        <taxon>Chytridiomycetes</taxon>
        <taxon>Chytridiales</taxon>
        <taxon>Chytriomycetaceae</taxon>
        <taxon>Chytriomyces</taxon>
    </lineage>
</organism>
<dbReference type="InterPro" id="IPR026983">
    <property type="entry name" value="DHC"/>
</dbReference>
<feature type="coiled-coil region" evidence="21">
    <location>
        <begin position="3040"/>
        <end position="3088"/>
    </location>
</feature>
<dbReference type="InterPro" id="IPR041658">
    <property type="entry name" value="AAA_lid_11"/>
</dbReference>
<dbReference type="GO" id="GO:0045505">
    <property type="term" value="F:dynein intermediate chain binding"/>
    <property type="evidence" value="ECO:0007669"/>
    <property type="project" value="InterPro"/>
</dbReference>
<dbReference type="InterPro" id="IPR054354">
    <property type="entry name" value="DYNC2H1-like_lid"/>
</dbReference>
<feature type="domain" description="Dynein heavy chain AAA module D4" evidence="27">
    <location>
        <begin position="2550"/>
        <end position="2775"/>
    </location>
</feature>
<dbReference type="Gene3D" id="1.10.8.1220">
    <property type="match status" value="1"/>
</dbReference>
<keyword evidence="8" id="KW-0963">Cytoplasm</keyword>
<evidence type="ECO:0000259" key="26">
    <source>
        <dbReference type="Pfam" id="PF12777"/>
    </source>
</evidence>
<dbReference type="Gene3D" id="1.10.8.720">
    <property type="entry name" value="Region D6 of dynein motor"/>
    <property type="match status" value="1"/>
</dbReference>
<evidence type="ECO:0000259" key="22">
    <source>
        <dbReference type="Pfam" id="PF03028"/>
    </source>
</evidence>
<dbReference type="Pfam" id="PF03028">
    <property type="entry name" value="Dynein_heavy"/>
    <property type="match status" value="1"/>
</dbReference>
<dbReference type="Pfam" id="PF18199">
    <property type="entry name" value="Dynein_C"/>
    <property type="match status" value="1"/>
</dbReference>
<dbReference type="FunFam" id="1.20.140.100:FF:000002">
    <property type="entry name" value="Cytoplasmic dynein heavy chain 1"/>
    <property type="match status" value="1"/>
</dbReference>
<feature type="domain" description="Dynein heavy chain ATP-binding dynein motor region" evidence="28">
    <location>
        <begin position="3165"/>
        <end position="3384"/>
    </location>
</feature>
<dbReference type="PANTHER" id="PTHR45703">
    <property type="entry name" value="DYNEIN HEAVY CHAIN"/>
    <property type="match status" value="1"/>
</dbReference>
<evidence type="ECO:0000256" key="12">
    <source>
        <dbReference type="ARBA" id="ARBA00022840"/>
    </source>
</evidence>
<dbReference type="InterPro" id="IPR042228">
    <property type="entry name" value="Dynein_linker_3"/>
</dbReference>
<gene>
    <name evidence="33" type="ORF">CcCBS67573_g01892</name>
</gene>
<evidence type="ECO:0000256" key="19">
    <source>
        <dbReference type="ARBA" id="ARBA00023273"/>
    </source>
</evidence>
<keyword evidence="7" id="KW-1003">Cell membrane</keyword>
<dbReference type="Gene3D" id="1.20.920.30">
    <property type="match status" value="1"/>
</dbReference>
<evidence type="ECO:0000256" key="16">
    <source>
        <dbReference type="ARBA" id="ARBA00023136"/>
    </source>
</evidence>
<evidence type="ECO:0000256" key="7">
    <source>
        <dbReference type="ARBA" id="ARBA00022475"/>
    </source>
</evidence>
<dbReference type="SUPFAM" id="SSF52540">
    <property type="entry name" value="P-loop containing nucleoside triphosphate hydrolases"/>
    <property type="match status" value="4"/>
</dbReference>
<evidence type="ECO:0000256" key="10">
    <source>
        <dbReference type="ARBA" id="ARBA00022741"/>
    </source>
</evidence>
<evidence type="ECO:0000259" key="30">
    <source>
        <dbReference type="Pfam" id="PF18199"/>
    </source>
</evidence>
<evidence type="ECO:0000256" key="9">
    <source>
        <dbReference type="ARBA" id="ARBA00022701"/>
    </source>
</evidence>
<dbReference type="Pfam" id="PF12774">
    <property type="entry name" value="AAA_6"/>
    <property type="match status" value="1"/>
</dbReference>
<dbReference type="Pfam" id="PF21264">
    <property type="entry name" value="DYNC2H1_AAA_dom"/>
    <property type="match status" value="1"/>
</dbReference>
<dbReference type="GO" id="GO:0005929">
    <property type="term" value="C:cilium"/>
    <property type="evidence" value="ECO:0007669"/>
    <property type="project" value="UniProtKB-SubCell"/>
</dbReference>
<protein>
    <recommendedName>
        <fullName evidence="20">Cytoplasmic dynein 2 heavy chain 1</fullName>
    </recommendedName>
    <alternativeName>
        <fullName evidence="5">Dynein heavy chain, cytoplasmic</fullName>
    </alternativeName>
</protein>
<evidence type="ECO:0000259" key="27">
    <source>
        <dbReference type="Pfam" id="PF12780"/>
    </source>
</evidence>
<proteinExistence type="inferred from homology"/>
<dbReference type="FunFam" id="3.40.50.300:FF:000071">
    <property type="entry name" value="Cytoplasmic dynein heavy chain 1"/>
    <property type="match status" value="1"/>
</dbReference>
<comment type="subcellular location">
    <subcellularLocation>
        <location evidence="2">Cell membrane</location>
        <topology evidence="2">Peripheral membrane protein</topology>
    </subcellularLocation>
    <subcellularLocation>
        <location evidence="1">Cell projection</location>
        <location evidence="1">Cilium</location>
    </subcellularLocation>
    <subcellularLocation>
        <location evidence="3">Cytoplasm</location>
        <location evidence="3">Cytoskeleton</location>
    </subcellularLocation>
</comment>
<dbReference type="Pfam" id="PF12780">
    <property type="entry name" value="AAA_8"/>
    <property type="match status" value="1"/>
</dbReference>
<keyword evidence="12" id="KW-0067">ATP-binding</keyword>
<dbReference type="Pfam" id="PF12777">
    <property type="entry name" value="MT"/>
    <property type="match status" value="1"/>
</dbReference>
<dbReference type="GO" id="GO:0005874">
    <property type="term" value="C:microtubule"/>
    <property type="evidence" value="ECO:0007669"/>
    <property type="project" value="UniProtKB-KW"/>
</dbReference>
<evidence type="ECO:0000256" key="13">
    <source>
        <dbReference type="ARBA" id="ARBA00023017"/>
    </source>
</evidence>
<dbReference type="GO" id="GO:0007018">
    <property type="term" value="P:microtubule-based movement"/>
    <property type="evidence" value="ECO:0007669"/>
    <property type="project" value="InterPro"/>
</dbReference>
<evidence type="ECO:0000256" key="8">
    <source>
        <dbReference type="ARBA" id="ARBA00022490"/>
    </source>
</evidence>
<feature type="domain" description="Dynein heavy chain region D6 P-loop" evidence="22">
    <location>
        <begin position="3631"/>
        <end position="3732"/>
    </location>
</feature>
<evidence type="ECO:0000259" key="28">
    <source>
        <dbReference type="Pfam" id="PF12781"/>
    </source>
</evidence>
<dbReference type="Pfam" id="PF08393">
    <property type="entry name" value="DHC_N2"/>
    <property type="match status" value="1"/>
</dbReference>
<evidence type="ECO:0000256" key="18">
    <source>
        <dbReference type="ARBA" id="ARBA00023212"/>
    </source>
</evidence>
<sequence>MDEWIERVVDIHLGPAHSRAVMEKLFESPELARFLNEDAGIASLYISKQKNNEIKAFLDLNIEQSDLASNTIVLTKLHPGAAISDPSELSVTSVCGASPEGALSQVLHDVFVPMLRNSKCKMKDKARTLLSDLDACLISELGRTAQLDADMQSINSLTDEFKYWEKRAENSQGRERERCVFFKEAIQGLVMELDYASSLGMTEIAEISEKVQDSLDDIWRQKLYAAYLQPRMDRIMCLICDKVISLMKVKLKPSFEQKNAFSKDELRAAIQVCDRISQVLTSLTVRFWPNFGPHAWIGTKFESENLTKFLSRLHEYFELRSSHNLIHQLLSHEERKEVQFEKAMTWLKDVDPFSPDSSRWDTATLQYKKSLSPAEQLIAVKLSNLFTSIQSQPHQMLQEFQKYGNLIKSDVIFKKLASEREALLGQIMGSLKQISVEFKYRMNDLKKTSDESSQYLQTIVWLRQALSKIDEASQAVEVLSPNNTGFEEMAAELFKVLKRSEKEQFSAWVSHVEDVLENDVFRERLQSGKLMEMNQKDGSLRVNFDESLVTLIREVRQLMGFGHMIPQKILKAIESLRKFYRYGVILKQVAHFYNTIHEQMLPSQFTMLLEPAKNFERLVRDPLVVPDQNNKPGGGFDWSAQATVEEYITRLQASANHLTSENRRLRKYHNLICDIVVNLLSVDLVKPQTKGKWKESISSIRGLISSAQEGGIKAEDTLNWRNHWDYQLYKALEYQYRLSLENLNENLPEVKIDLIFQQQKLQFRPAFENIKANYFREMKNIINIPSAFKGLGDTSIFSRMVDTNSASLAIVYKKSDELFSSLLAVFDGFKEWIVLGTIPLEEFVLENLVDASDWEINFRMVKSKGKEAEQIPPSIQIDCFTISTAPLKATIDDHLQRLFDCLLSCLRKSVEDHLAIIDEFVSQGTDVLGKRPQTMEEIGEANSNHEKLSAAKNSIAHHFEKAEIKNRLLKSVCGGGIDISKVHTKWSRLELMLESHELVIKEQVEMLRNAIEGRRQAFMSSMDKFSSRWKQLKPKMEHIHENNYAAKAMACIKERTTEFDELVATKAQIELDCKHFGMQVPDLADLDGVSQNIGEEEAKWGFFAEYDEAISAVLKEDWISFRGKSNKFEDLLIDWLDRVRAREVDSLSAHIQSQIDSYREVFPFFKFLRGDSWMTEHWGDLFRIISIPKGVSLSELTVGHIIKAKAQILSKIAEIKDLNGRANGEVAIREALQELEMWGAGAVFALSDYQDAKGNNLKIVKDWKETMAQVGDNQSLLQSLKDSPYYKNFADKTQIWEQKLSAIDEILRNLNSVQRKWVYLEPIFNHGALPSEQSRFSRIDSDFCRICAAIAKDNRIVSVLSISNARDTLNALVDQLERCQKALNEFLESKRARFPRFYFIGDEDLLEILGQAQNPNVIQSHLKKLFAGVNQVEFNEDTTAIVAMKSIEGETVRLKTPVPLSHSVESWLDTFTKEMQSTLMHLLGLCLEKSDIFKYPSQVLDLAESINFTSKCTEAIKKGTLSQLSRDLKANLEKYTSFNAMTIDDASERKVMDIKVKSMILDVIHFIDVVEQLQKAGITSISDWEWQRQLRFYINKEAGNTCSIIMNEAVFNYTFEYQGNPPKLVHTPLTDKCYLTLTQAMASGFGGNPFGPAGTGKTESVKALGVLFGRQVLVFNCDEGIDYKSMGRIFVGLVKCGGWGCFDEFNRLDEAVLSAVSQQIQVIQAALKKKEKFVMLLNQSIDLNPNSGIFVTLNPAGKGYGGRQKLPDNLKQLFRSVAMTHPNNDLIAEVILFSEGFKLGKELGTKVVSHYEWGLRPLKTVLGLAGRLLHEEKQKSAIDRNREIAIVVKALRVNTLSKLTLADAQRFNALVKDVFPEAKIEDIAYDTLSVAVKEVFEDMNLDFTDAQCDKIYQLHEACRQRMGVVIVGPSGSGKSVLWQVLEKAWRKCGFKLKKHVVNPKAIDRHSLLGRMDIDTREWFDGILTFASRQAVRESLDTHTWILCDGDIDPEWIESLNSVLDDNRLLTMPNGERIQFGPNVNFIFETHNLKFASPATVSRMGMIYLSDDTLDAKSIVKSWVSKLPEDIQKNMSGWIDAYFFRALEWVSTNGEAVVETSKTGVIGNGLSHISDAESKISFIYGLIRGFGSNLQVESRILLGKELLQWSNEACPVPERLLDFYIDNGRPALYSLREPEELDFKSVKDIDDLPVVENIDVQRAMDTIMPWLENAEPFILVGPEGAGKHMILRHCFKIVRAAVATVHCSAQTRSFHLIQRLSQFCISVSTNTGRVLKPKDSDRLVLYLKDINLPKPDKYETVEFIQLMQQLITYKGFYDANLEWVGIENVQVVASMTPSTRLGRSPLSTRFTSIVHQYYISYTNREELISTYRILAGPIISSCALSSSTWNSSKSIHRLATSMISIYDQICQKFTTDTCPHYIFTPRDLSRWIFGFNRYEIQGEDEHNLIEVLAYEAMSLFHDRLVGAESRAKLVQIISSVLKTDWGWHFGGDKFVFSSACKGNAATKKLLKLDLKTYSDLLSKEIYVYERDYKDLNLALFPEALESISKVERILSQPGGSLLLVGRPGVNRHSNVLIVAHMLRIRVFTPNVVRKYTPKAFAIQIKEVMQAAGVQNEESLLLLEDYQLIEPTFLEYVNGLLSGCEIPGLYSQDEMDALTSNLKSSHSEDGFNGSLFEYFVHRVRRNLHIVLIMDSAHPQFVTNCESNPALYTRCQIQWMDAWTSESTKIVCENVFKASAPLQKLSDKDKLIQIILSIHKSRVAFGATPKNLVEYLTTYEKVYSLKLQGFESKLKYLGGGLQKLHEASKFVDNLSADAKKQEIELAKKQKEADLALKEITDSILRASDQKTEMETLSLQLKEEEVKMLRRKEGIERELSDVEPIVKQAQAAVGEIKNESLTEIRSLRAPPPAVRDVLEGVLRLMGNLDMSWNSMKGFLGKRTVKDEIMNFNARTITPAVRESVTALLKSKGESFEESVIRRSSVAAAPLAMWVKANLQYSSVLERIGPLEADLAKLSQSLDASKDRVVKLKGSLDEVDKNVAALRENFGEKTRDAETLRNNLEKAAGTIKSSQELLGKLSGEGKRWSQQGKEIKAQMESLPRNSLIAAGFIVYLSGCSEDIRQKFLNEWKNVSGVSEFDFRKVMCTESDQLSWKAEGLPGDALSMENAISVLYNGSTSFLVDPAMQATSWLKTHLADKKPEVIKQHDDNFMRAFELALRFGKTLIIEEVNEIEPILFPILRKDLLKQGPRYMVQLGDKTVDYSENFKLFLVTSKAQFVVPTFASGLINEINFTITRAGLASQLLGLTLKHEKPELEGQKLQLLKSEEDLKLQLSSLEESVLKELASSDGNILENKSLITSLNETNSKSKSISSSLQNSLQLQKALDEERDKFTPLSEFGSSLYFVISELSNANSMYQFSLASYVRIFENALKFEGSAAKDGTELRLKLLMNELQKIAYKHVSRSIFKGDRQMFALYMIYKLHPNLFEAKEWAYFIGQLMNADVDDGKGVEYPRWIPSDRKLAFRQFKSLLPEVYDNCNFGDNDSWTNWIGSSSCETEFPQTLSKRVSSFQKVLLVKALRPDRLMSAMSSFCCHVLGVQSLAPAALNFKRIFDQETIAAEPILFITTPGADPSQELREFAVQEVSMGQGQGALAITELREMATKGGWVCLQNVHLVIRWLPELEKEIGSLNFHPKFRLWLTSEAHAKFPVSLLQSSLKITSEAPPGVKKNLQRIYEGWTPEFIRNGPVVRAQALFALAWYHAIIQERRNYIPQGWNKFYEFSAADLRSSADVLSSMCSDAGAKNIQWPILHGLLENAIYGGRIDDVYDDLKLKAYLDLFFNDDVFTIGGKAPTKKLTKGVALPTLADHAEYVKLINDLPEVDPMSMFGLPSNIDRALQGLHSATVISQIKSLRNLDIQGEKIDRERWSKELMPFLLLWKKLNTGTDLIQRRVKSDSNADPVSSFLALELGNGVSIMQKIHSDLSLMSKTLRGTILMTNDVLSVCTSFMKAETPSSWLNLWEGPEDAQEFLTSAVRNTLNADSLCGKAQSGAIFSNPLNMASLFNPIPFLNALRQQTSRKLKKPMDDFVLFSTWKKAELAQAALPIAVEGLLLQGCTMDGSRLIEATAEDASFAAVPTVYIAWMPKNFVLPSRMDIPLYVTPSREKIVGTLQVPCNEEEETRWTLAGVAFFLSD</sequence>
<keyword evidence="17" id="KW-0505">Motor protein</keyword>
<dbReference type="Gene3D" id="1.20.58.1120">
    <property type="match status" value="1"/>
</dbReference>
<dbReference type="Gene3D" id="3.40.50.300">
    <property type="entry name" value="P-loop containing nucleotide triphosphate hydrolases"/>
    <property type="match status" value="5"/>
</dbReference>
<dbReference type="FunFam" id="1.10.8.720:FF:000006">
    <property type="entry name" value="cytoplasmic dynein 2 heavy chain 1"/>
    <property type="match status" value="1"/>
</dbReference>
<evidence type="ECO:0000256" key="20">
    <source>
        <dbReference type="ARBA" id="ARBA00023902"/>
    </source>
</evidence>
<dbReference type="FunFam" id="1.20.920.20:FF:000002">
    <property type="entry name" value="Cytoplasmic dynein 1 heavy chain"/>
    <property type="match status" value="1"/>
</dbReference>
<dbReference type="GO" id="GO:0030286">
    <property type="term" value="C:dynein complex"/>
    <property type="evidence" value="ECO:0007669"/>
    <property type="project" value="UniProtKB-KW"/>
</dbReference>
<dbReference type="InterPro" id="IPR035699">
    <property type="entry name" value="AAA_6"/>
</dbReference>
<evidence type="ECO:0000256" key="17">
    <source>
        <dbReference type="ARBA" id="ARBA00023175"/>
    </source>
</evidence>
<evidence type="ECO:0000313" key="34">
    <source>
        <dbReference type="Proteomes" id="UP000320333"/>
    </source>
</evidence>
<dbReference type="InterPro" id="IPR035706">
    <property type="entry name" value="AAA_9"/>
</dbReference>
<dbReference type="PANTHER" id="PTHR45703:SF22">
    <property type="entry name" value="DYNEIN CYTOPLASMIC 2 HEAVY CHAIN 1"/>
    <property type="match status" value="1"/>
</dbReference>
<evidence type="ECO:0000256" key="1">
    <source>
        <dbReference type="ARBA" id="ARBA00004138"/>
    </source>
</evidence>
<dbReference type="OrthoDB" id="447173at2759"/>
<dbReference type="FunFam" id="3.40.50.300:FF:000598">
    <property type="entry name" value="Dynein cytoplasmic 2 heavy chain 1"/>
    <property type="match status" value="1"/>
</dbReference>
<evidence type="ECO:0000256" key="15">
    <source>
        <dbReference type="ARBA" id="ARBA00023069"/>
    </source>
</evidence>
<dbReference type="InterPro" id="IPR043160">
    <property type="entry name" value="Dynein_C_barrel"/>
</dbReference>
<keyword evidence="16" id="KW-0472">Membrane</keyword>
<keyword evidence="6" id="KW-0217">Developmental protein</keyword>
<dbReference type="FunFam" id="3.40.50.300:FF:000706">
    <property type="entry name" value="Cytoplasmic dynein 2 heavy chain 1"/>
    <property type="match status" value="1"/>
</dbReference>
<keyword evidence="15" id="KW-0969">Cilium</keyword>
<dbReference type="InterPro" id="IPR024743">
    <property type="entry name" value="Dynein_HC_stalk"/>
</dbReference>
<dbReference type="Gene3D" id="3.20.180.20">
    <property type="entry name" value="Dynein heavy chain, N-terminal domain 2"/>
    <property type="match status" value="1"/>
</dbReference>
<dbReference type="InterPro" id="IPR027417">
    <property type="entry name" value="P-loop_NTPase"/>
</dbReference>
<dbReference type="FunFam" id="3.20.180.20:FF:000002">
    <property type="entry name" value="Cytoplasmic dynein heavy chain 1"/>
    <property type="match status" value="1"/>
</dbReference>
<feature type="domain" description="Cytoplasmic dynein 2 heavy chain 1 AAA+ ATPase" evidence="31">
    <location>
        <begin position="2070"/>
        <end position="2164"/>
    </location>
</feature>
<dbReference type="InterPro" id="IPR004273">
    <property type="entry name" value="Dynein_heavy_D6_P-loop"/>
</dbReference>
<comment type="caution">
    <text evidence="33">The sequence shown here is derived from an EMBL/GenBank/DDBJ whole genome shotgun (WGS) entry which is preliminary data.</text>
</comment>
<dbReference type="InterPro" id="IPR013602">
    <property type="entry name" value="Dynein_heavy_linker"/>
</dbReference>
<evidence type="ECO:0000256" key="21">
    <source>
        <dbReference type="SAM" id="Coils"/>
    </source>
</evidence>
<evidence type="ECO:0000256" key="14">
    <source>
        <dbReference type="ARBA" id="ARBA00023054"/>
    </source>
</evidence>
<feature type="domain" description="Dynein heavy chain C-terminal" evidence="30">
    <location>
        <begin position="3958"/>
        <end position="4203"/>
    </location>
</feature>
<dbReference type="InterPro" id="IPR013594">
    <property type="entry name" value="Dynein_heavy_tail"/>
</dbReference>
<reference evidence="33 34" key="1">
    <citation type="journal article" date="2019" name="Sci. Rep.">
        <title>Comparative genomics of chytrid fungi reveal insights into the obligate biotrophic and pathogenic lifestyle of Synchytrium endobioticum.</title>
        <authorList>
            <person name="van de Vossenberg B.T.L.H."/>
            <person name="Warris S."/>
            <person name="Nguyen H.D.T."/>
            <person name="van Gent-Pelzer M.P.E."/>
            <person name="Joly D.L."/>
            <person name="van de Geest H.C."/>
            <person name="Bonants P.J.M."/>
            <person name="Smith D.S."/>
            <person name="Levesque C.A."/>
            <person name="van der Lee T.A.J."/>
        </authorList>
    </citation>
    <scope>NUCLEOTIDE SEQUENCE [LARGE SCALE GENOMIC DNA]</scope>
    <source>
        <strain evidence="33 34">CBS 675.73</strain>
    </source>
</reference>
<dbReference type="Pfam" id="PF22597">
    <property type="entry name" value="DYN_lid"/>
    <property type="match status" value="1"/>
</dbReference>
<keyword evidence="11" id="KW-0970">Cilium biogenesis/degradation</keyword>
<evidence type="ECO:0000256" key="6">
    <source>
        <dbReference type="ARBA" id="ARBA00022473"/>
    </source>
</evidence>
<evidence type="ECO:0000313" key="33">
    <source>
        <dbReference type="EMBL" id="TPX76815.1"/>
    </source>
</evidence>
<dbReference type="InterPro" id="IPR043157">
    <property type="entry name" value="Dynein_AAA1S"/>
</dbReference>
<comment type="similarity">
    <text evidence="4">Belongs to the dynein heavy chain family.</text>
</comment>
<keyword evidence="19" id="KW-0966">Cell projection</keyword>
<dbReference type="InterPro" id="IPR024317">
    <property type="entry name" value="Dynein_heavy_chain_D4_dom"/>
</dbReference>
<feature type="domain" description="Dynein heavy chain hydrolytic ATP-binding dynein motor region" evidence="25">
    <location>
        <begin position="1613"/>
        <end position="1935"/>
    </location>
</feature>
<feature type="domain" description="Dynein heavy chain AAA lid" evidence="29">
    <location>
        <begin position="3764"/>
        <end position="3904"/>
    </location>
</feature>
<dbReference type="InterPro" id="IPR042222">
    <property type="entry name" value="Dynein_2_N"/>
</dbReference>
<feature type="coiled-coil region" evidence="21">
    <location>
        <begin position="2824"/>
        <end position="2879"/>
    </location>
</feature>
<dbReference type="Proteomes" id="UP000320333">
    <property type="component" value="Unassembled WGS sequence"/>
</dbReference>
<feature type="domain" description="Dynein 2 heavy chain 1 cytoplasmic ATPase lid" evidence="32">
    <location>
        <begin position="2405"/>
        <end position="2485"/>
    </location>
</feature>
<evidence type="ECO:0000259" key="24">
    <source>
        <dbReference type="Pfam" id="PF08393"/>
    </source>
</evidence>
<dbReference type="Gene3D" id="1.20.1270.280">
    <property type="match status" value="1"/>
</dbReference>
<keyword evidence="34" id="KW-1185">Reference proteome</keyword>
<dbReference type="GO" id="GO:0030030">
    <property type="term" value="P:cell projection organization"/>
    <property type="evidence" value="ECO:0007669"/>
    <property type="project" value="UniProtKB-KW"/>
</dbReference>
<dbReference type="Gene3D" id="1.20.920.20">
    <property type="match status" value="1"/>
</dbReference>
<evidence type="ECO:0000259" key="31">
    <source>
        <dbReference type="Pfam" id="PF21264"/>
    </source>
</evidence>
<dbReference type="GO" id="GO:0005524">
    <property type="term" value="F:ATP binding"/>
    <property type="evidence" value="ECO:0007669"/>
    <property type="project" value="UniProtKB-KW"/>
</dbReference>
<dbReference type="InterPro" id="IPR042219">
    <property type="entry name" value="AAA_lid_11_sf"/>
</dbReference>
<dbReference type="InterPro" id="IPR049400">
    <property type="entry name" value="DYNC2H1_AAA_dom"/>
</dbReference>
<dbReference type="Pfam" id="PF18198">
    <property type="entry name" value="AAA_lid_11"/>
    <property type="match status" value="1"/>
</dbReference>
<dbReference type="GO" id="GO:0051959">
    <property type="term" value="F:dynein light intermediate chain binding"/>
    <property type="evidence" value="ECO:0007669"/>
    <property type="project" value="InterPro"/>
</dbReference>
<dbReference type="Pfam" id="PF12775">
    <property type="entry name" value="AAA_7"/>
    <property type="match status" value="1"/>
</dbReference>
<feature type="domain" description="Dynein heavy chain tail" evidence="23">
    <location>
        <begin position="225"/>
        <end position="618"/>
    </location>
</feature>
<evidence type="ECO:0000256" key="2">
    <source>
        <dbReference type="ARBA" id="ARBA00004202"/>
    </source>
</evidence>
<keyword evidence="9" id="KW-0493">Microtubule</keyword>
<dbReference type="Pfam" id="PF12781">
    <property type="entry name" value="AAA_9"/>
    <property type="match status" value="1"/>
</dbReference>
<evidence type="ECO:0000256" key="5">
    <source>
        <dbReference type="ARBA" id="ARBA00022197"/>
    </source>
</evidence>
<name>A0A507FMG3_9FUNG</name>
<evidence type="ECO:0000256" key="3">
    <source>
        <dbReference type="ARBA" id="ARBA00004245"/>
    </source>
</evidence>
<feature type="domain" description="Dynein heavy chain coiled coil stalk" evidence="26">
    <location>
        <begin position="2810"/>
        <end position="3141"/>
    </location>
</feature>
<evidence type="ECO:0000259" key="29">
    <source>
        <dbReference type="Pfam" id="PF18198"/>
    </source>
</evidence>
<evidence type="ECO:0000259" key="25">
    <source>
        <dbReference type="Pfam" id="PF12774"/>
    </source>
</evidence>
<dbReference type="STRING" id="246404.A0A507FMG3"/>
<dbReference type="GO" id="GO:0008569">
    <property type="term" value="F:minus-end-directed microtubule motor activity"/>
    <property type="evidence" value="ECO:0007669"/>
    <property type="project" value="InterPro"/>
</dbReference>
<feature type="domain" description="Dynein heavy chain linker" evidence="24">
    <location>
        <begin position="1091"/>
        <end position="1483"/>
    </location>
</feature>
<feature type="coiled-coil region" evidence="21">
    <location>
        <begin position="1362"/>
        <end position="1389"/>
    </location>
</feature>
<evidence type="ECO:0000256" key="11">
    <source>
        <dbReference type="ARBA" id="ARBA00022794"/>
    </source>
</evidence>
<keyword evidence="13" id="KW-0243">Dynein</keyword>
<accession>A0A507FMG3</accession>
<dbReference type="Gene3D" id="1.10.8.710">
    <property type="match status" value="1"/>
</dbReference>
<keyword evidence="10" id="KW-0547">Nucleotide-binding</keyword>
<evidence type="ECO:0000259" key="23">
    <source>
        <dbReference type="Pfam" id="PF08385"/>
    </source>
</evidence>
<dbReference type="Gene3D" id="3.10.490.20">
    <property type="match status" value="1"/>
</dbReference>